<feature type="compositionally biased region" description="Acidic residues" evidence="1">
    <location>
        <begin position="631"/>
        <end position="640"/>
    </location>
</feature>
<feature type="region of interest" description="Disordered" evidence="1">
    <location>
        <begin position="756"/>
        <end position="804"/>
    </location>
</feature>
<feature type="region of interest" description="Disordered" evidence="1">
    <location>
        <begin position="229"/>
        <end position="350"/>
    </location>
</feature>
<feature type="compositionally biased region" description="Low complexity" evidence="1">
    <location>
        <begin position="403"/>
        <end position="414"/>
    </location>
</feature>
<feature type="chain" id="PRO_5043349128" evidence="2">
    <location>
        <begin position="37"/>
        <end position="962"/>
    </location>
</feature>
<feature type="region of interest" description="Disordered" evidence="1">
    <location>
        <begin position="135"/>
        <end position="209"/>
    </location>
</feature>
<evidence type="ECO:0000313" key="3">
    <source>
        <dbReference type="EMBL" id="GFR59706.1"/>
    </source>
</evidence>
<feature type="compositionally biased region" description="Polar residues" evidence="1">
    <location>
        <begin position="457"/>
        <end position="468"/>
    </location>
</feature>
<evidence type="ECO:0000256" key="1">
    <source>
        <dbReference type="SAM" id="MobiDB-lite"/>
    </source>
</evidence>
<accession>A0AAV4EHC9</accession>
<gene>
    <name evidence="3" type="ORF">ElyMa_000061100</name>
</gene>
<name>A0AAV4EHC9_9GAST</name>
<feature type="compositionally biased region" description="Polar residues" evidence="1">
    <location>
        <begin position="572"/>
        <end position="590"/>
    </location>
</feature>
<feature type="compositionally biased region" description="Polar residues" evidence="1">
    <location>
        <begin position="231"/>
        <end position="257"/>
    </location>
</feature>
<evidence type="ECO:0000256" key="2">
    <source>
        <dbReference type="SAM" id="SignalP"/>
    </source>
</evidence>
<dbReference type="InterPro" id="IPR038875">
    <property type="entry name" value="PLA2_conodipine-like"/>
</dbReference>
<feature type="compositionally biased region" description="Low complexity" evidence="1">
    <location>
        <begin position="758"/>
        <end position="771"/>
    </location>
</feature>
<dbReference type="PANTHER" id="PTHR37687">
    <property type="entry name" value="AGAP006772-PA"/>
    <property type="match status" value="1"/>
</dbReference>
<dbReference type="EMBL" id="BMAT01000103">
    <property type="protein sequence ID" value="GFR59706.1"/>
    <property type="molecule type" value="Genomic_DNA"/>
</dbReference>
<comment type="caution">
    <text evidence="3">The sequence shown here is derived from an EMBL/GenBank/DDBJ whole genome shotgun (WGS) entry which is preliminary data.</text>
</comment>
<keyword evidence="4" id="KW-1185">Reference proteome</keyword>
<organism evidence="3 4">
    <name type="scientific">Elysia marginata</name>
    <dbReference type="NCBI Taxonomy" id="1093978"/>
    <lineage>
        <taxon>Eukaryota</taxon>
        <taxon>Metazoa</taxon>
        <taxon>Spiralia</taxon>
        <taxon>Lophotrochozoa</taxon>
        <taxon>Mollusca</taxon>
        <taxon>Gastropoda</taxon>
        <taxon>Heterobranchia</taxon>
        <taxon>Euthyneura</taxon>
        <taxon>Panpulmonata</taxon>
        <taxon>Sacoglossa</taxon>
        <taxon>Placobranchoidea</taxon>
        <taxon>Plakobranchidae</taxon>
        <taxon>Elysia</taxon>
    </lineage>
</organism>
<evidence type="ECO:0000313" key="4">
    <source>
        <dbReference type="Proteomes" id="UP000762676"/>
    </source>
</evidence>
<keyword evidence="2" id="KW-0732">Signal</keyword>
<feature type="signal peptide" evidence="2">
    <location>
        <begin position="1"/>
        <end position="36"/>
    </location>
</feature>
<protein>
    <submittedName>
        <fullName evidence="3">Uncharacterized protein</fullName>
    </submittedName>
</protein>
<reference evidence="3 4" key="1">
    <citation type="journal article" date="2021" name="Elife">
        <title>Chloroplast acquisition without the gene transfer in kleptoplastic sea slugs, Plakobranchus ocellatus.</title>
        <authorList>
            <person name="Maeda T."/>
            <person name="Takahashi S."/>
            <person name="Yoshida T."/>
            <person name="Shimamura S."/>
            <person name="Takaki Y."/>
            <person name="Nagai Y."/>
            <person name="Toyoda A."/>
            <person name="Suzuki Y."/>
            <person name="Arimoto A."/>
            <person name="Ishii H."/>
            <person name="Satoh N."/>
            <person name="Nishiyama T."/>
            <person name="Hasebe M."/>
            <person name="Maruyama T."/>
            <person name="Minagawa J."/>
            <person name="Obokata J."/>
            <person name="Shigenobu S."/>
        </authorList>
    </citation>
    <scope>NUCLEOTIDE SEQUENCE [LARGE SCALE GENOMIC DNA]</scope>
</reference>
<feature type="region of interest" description="Disordered" evidence="1">
    <location>
        <begin position="438"/>
        <end position="473"/>
    </location>
</feature>
<dbReference type="Proteomes" id="UP000762676">
    <property type="component" value="Unassembled WGS sequence"/>
</dbReference>
<dbReference type="PANTHER" id="PTHR37687:SF1">
    <property type="entry name" value="AGAP006772-PA"/>
    <property type="match status" value="1"/>
</dbReference>
<feature type="compositionally biased region" description="Acidic residues" evidence="1">
    <location>
        <begin position="554"/>
        <end position="569"/>
    </location>
</feature>
<sequence length="962" mass="106448">MAGTFQRTERAMRPLLNLTSLGMILLILSTSQEVTSFSVGGRSSRRAHGTPRNMDLAEALALLQRERRRVSDGGYMPSEDLLRSRPLTQSDFSDWLENDPESDVMMDRNDLDQYLGIDNEPTWVSNGNFKEFASQAQTVKPSQKEIEDIFSSDEAEPEVSVTVKKKKAAGSREEKDKKKKRSSPNTERKLVKKSIPSPPEALENENKLSLDTLTQEEFKALMKAVGKLQRQVASDGSSTEAEILEQVSQSDPQQQIAIVQPASKEELQSLFAKEDDADGGSEDDEQDDETTDSDILSSSGLMMEEEVQTPEGRSKVLEVDTPMGGTRLTEFDTPDGQQEVVEETLPDDSMGTLQDVLEDSERELSDALASQLERDISQEAVNEELKAEEEEAEKEVEEEEAAQVESQKQKAAAAAKEEIEREIEANDLAALEKMWISQGNSLPPYPEKRTTKRAARNSLNRGSYSPTSFRPHGIPDDITLERLLTGSDIGDNDDSVDEDIIDSINEGVKEATLEREILNDRDIKNALNAIKNENINKEDIIYGSPLSYPEYREFEEENDNGDEEEEDNENNSVFGISSPDSSPQITSLSAKRSRKFDKERLRELANALSMNSAEDQQDQVLGPSSDRLLSDDDLEPPQESDEVARVFQDLGIGSPVEGHLPDEVAGLPPPLGRFVTRIVELQDEVGQLRAIAQLADLENDVLTDALNEATMAQAPGTVSDMEFESLQQAIWVEKELQKLKQTGGLGELNFVRDDDGNSASAPAATVASAGSKRGEPWRRKRGNLQTGRDRLSQQTFPVASVSRSARPASKDEIEKLLGESYLDRGNSPLNLADLADLADLGASEEDSVASIFLPDANQCPAVREYSTNCELADLYSLPVDYEARALCNLHEMCYACGHSLHVPQESCDEVYRTAAKTLCRAGSACVLEAEIFLRTMKLKTRYVPHKQPTCRSTCTARFLGML</sequence>
<feature type="region of interest" description="Disordered" evidence="1">
    <location>
        <begin position="554"/>
        <end position="594"/>
    </location>
</feature>
<feature type="compositionally biased region" description="Acidic residues" evidence="1">
    <location>
        <begin position="386"/>
        <end position="402"/>
    </location>
</feature>
<feature type="region of interest" description="Disordered" evidence="1">
    <location>
        <begin position="608"/>
        <end position="640"/>
    </location>
</feature>
<feature type="region of interest" description="Disordered" evidence="1">
    <location>
        <begin position="374"/>
        <end position="415"/>
    </location>
</feature>
<dbReference type="AlphaFoldDB" id="A0AAV4EHC9"/>
<feature type="compositionally biased region" description="Acidic residues" evidence="1">
    <location>
        <begin position="275"/>
        <end position="292"/>
    </location>
</feature>
<feature type="compositionally biased region" description="Acidic residues" evidence="1">
    <location>
        <begin position="148"/>
        <end position="157"/>
    </location>
</feature>
<proteinExistence type="predicted"/>